<keyword evidence="13" id="KW-1185">Reference proteome</keyword>
<organism evidence="13 14">
    <name type="scientific">Strongyloides venezuelensis</name>
    <name type="common">Threadworm</name>
    <dbReference type="NCBI Taxonomy" id="75913"/>
    <lineage>
        <taxon>Eukaryota</taxon>
        <taxon>Metazoa</taxon>
        <taxon>Ecdysozoa</taxon>
        <taxon>Nematoda</taxon>
        <taxon>Chromadorea</taxon>
        <taxon>Rhabditida</taxon>
        <taxon>Tylenchina</taxon>
        <taxon>Panagrolaimomorpha</taxon>
        <taxon>Strongyloidoidea</taxon>
        <taxon>Strongyloididae</taxon>
        <taxon>Strongyloides</taxon>
    </lineage>
</organism>
<comment type="similarity">
    <text evidence="1">Belongs to the G-alpha family.</text>
</comment>
<dbReference type="PROSITE" id="PS51882">
    <property type="entry name" value="G_ALPHA"/>
    <property type="match status" value="1"/>
</dbReference>
<evidence type="ECO:0000256" key="3">
    <source>
        <dbReference type="ARBA" id="ARBA00022707"/>
    </source>
</evidence>
<dbReference type="FunFam" id="1.10.400.10:FF:000002">
    <property type="entry name" value="guanine nucleotide-binding protein G(Q) subunit alpha"/>
    <property type="match status" value="1"/>
</dbReference>
<dbReference type="Gene3D" id="3.40.50.300">
    <property type="entry name" value="P-loop containing nucleotide triphosphate hydrolases"/>
    <property type="match status" value="1"/>
</dbReference>
<feature type="binding site" evidence="12">
    <location>
        <position position="187"/>
    </location>
    <ligand>
        <name>Mg(2+)</name>
        <dbReference type="ChEBI" id="CHEBI:18420"/>
    </ligand>
</feature>
<keyword evidence="8" id="KW-0564">Palmitate</keyword>
<evidence type="ECO:0000256" key="1">
    <source>
        <dbReference type="ARBA" id="ARBA00005804"/>
    </source>
</evidence>
<dbReference type="GO" id="GO:0005834">
    <property type="term" value="C:heterotrimeric G-protein complex"/>
    <property type="evidence" value="ECO:0007669"/>
    <property type="project" value="TreeGrafter"/>
</dbReference>
<evidence type="ECO:0000313" key="14">
    <source>
        <dbReference type="WBParaSite" id="SVE_1691100.1"/>
    </source>
</evidence>
<dbReference type="GO" id="GO:0007188">
    <property type="term" value="P:adenylate cyclase-modulating G protein-coupled receptor signaling pathway"/>
    <property type="evidence" value="ECO:0007669"/>
    <property type="project" value="TreeGrafter"/>
</dbReference>
<dbReference type="InterPro" id="IPR027417">
    <property type="entry name" value="P-loop_NTPase"/>
</dbReference>
<keyword evidence="7 11" id="KW-0342">GTP-binding</keyword>
<dbReference type="STRING" id="75913.A0A0K0FWV2"/>
<keyword evidence="6 12" id="KW-0460">Magnesium</keyword>
<keyword evidence="4 12" id="KW-0479">Metal-binding</keyword>
<dbReference type="GO" id="GO:0003924">
    <property type="term" value="F:GTPase activity"/>
    <property type="evidence" value="ECO:0007669"/>
    <property type="project" value="InterPro"/>
</dbReference>
<dbReference type="PANTHER" id="PTHR10218:SF360">
    <property type="entry name" value="GUANINE NUCLEOTIDE-BINDING PROTEIN SUBUNIT ALPHA HOMOLOG"/>
    <property type="match status" value="1"/>
</dbReference>
<dbReference type="SUPFAM" id="SSF52540">
    <property type="entry name" value="P-loop containing nucleoside triphosphate hydrolases"/>
    <property type="match status" value="1"/>
</dbReference>
<accession>A0A0K0FWV2</accession>
<evidence type="ECO:0000256" key="10">
    <source>
        <dbReference type="ARBA" id="ARBA00023288"/>
    </source>
</evidence>
<feature type="binding site" evidence="11">
    <location>
        <begin position="44"/>
        <end position="49"/>
    </location>
    <ligand>
        <name>GTP</name>
        <dbReference type="ChEBI" id="CHEBI:37565"/>
    </ligand>
</feature>
<evidence type="ECO:0000256" key="5">
    <source>
        <dbReference type="ARBA" id="ARBA00022741"/>
    </source>
</evidence>
<keyword evidence="5 11" id="KW-0547">Nucleotide-binding</keyword>
<keyword evidence="9" id="KW-0807">Transducer</keyword>
<dbReference type="Pfam" id="PF00503">
    <property type="entry name" value="G-alpha"/>
    <property type="match status" value="1"/>
</dbReference>
<dbReference type="SMART" id="SM00275">
    <property type="entry name" value="G_alpha"/>
    <property type="match status" value="1"/>
</dbReference>
<reference evidence="13" key="1">
    <citation type="submission" date="2014-07" db="EMBL/GenBank/DDBJ databases">
        <authorList>
            <person name="Martin A.A"/>
            <person name="De Silva N."/>
        </authorList>
    </citation>
    <scope>NUCLEOTIDE SEQUENCE</scope>
</reference>
<feature type="binding site" evidence="11">
    <location>
        <begin position="206"/>
        <end position="210"/>
    </location>
    <ligand>
        <name>GTP</name>
        <dbReference type="ChEBI" id="CHEBI:37565"/>
    </ligand>
</feature>
<dbReference type="Gene3D" id="1.10.400.10">
    <property type="entry name" value="GI Alpha 1, domain 2-like"/>
    <property type="match status" value="1"/>
</dbReference>
<protein>
    <submittedName>
        <fullName evidence="14">Guanine nucleotide-binding protein alpha-12 subunit (inferred by orthology to a C. elegans protein)</fullName>
    </submittedName>
</protein>
<evidence type="ECO:0000256" key="12">
    <source>
        <dbReference type="PIRSR" id="PIRSR601019-2"/>
    </source>
</evidence>
<comment type="subunit">
    <text evidence="2">G proteins are composed of 3 units; alpha, beta and gamma. The alpha chain contains the guanine nucleotide binding site.</text>
</comment>
<dbReference type="SUPFAM" id="SSF47895">
    <property type="entry name" value="Transducin (alpha subunit), insertion domain"/>
    <property type="match status" value="1"/>
</dbReference>
<dbReference type="AlphaFoldDB" id="A0A0K0FWV2"/>
<dbReference type="GO" id="GO:0005737">
    <property type="term" value="C:cytoplasm"/>
    <property type="evidence" value="ECO:0007669"/>
    <property type="project" value="TreeGrafter"/>
</dbReference>
<dbReference type="InterPro" id="IPR001019">
    <property type="entry name" value="Gprotein_alpha_su"/>
</dbReference>
<dbReference type="GO" id="GO:0007266">
    <property type="term" value="P:Rho protein signal transduction"/>
    <property type="evidence" value="ECO:0007669"/>
    <property type="project" value="TreeGrafter"/>
</dbReference>
<dbReference type="GO" id="GO:0005525">
    <property type="term" value="F:GTP binding"/>
    <property type="evidence" value="ECO:0007669"/>
    <property type="project" value="UniProtKB-KW"/>
</dbReference>
<dbReference type="InterPro" id="IPR011025">
    <property type="entry name" value="GproteinA_insert"/>
</dbReference>
<keyword evidence="10" id="KW-0449">Lipoprotein</keyword>
<evidence type="ECO:0000313" key="13">
    <source>
        <dbReference type="Proteomes" id="UP000035680"/>
    </source>
</evidence>
<evidence type="ECO:0000256" key="9">
    <source>
        <dbReference type="ARBA" id="ARBA00023224"/>
    </source>
</evidence>
<dbReference type="GO" id="GO:0031526">
    <property type="term" value="C:brush border membrane"/>
    <property type="evidence" value="ECO:0007669"/>
    <property type="project" value="TreeGrafter"/>
</dbReference>
<evidence type="ECO:0000256" key="8">
    <source>
        <dbReference type="ARBA" id="ARBA00023139"/>
    </source>
</evidence>
<dbReference type="GO" id="GO:0031752">
    <property type="term" value="F:D5 dopamine receptor binding"/>
    <property type="evidence" value="ECO:0007669"/>
    <property type="project" value="TreeGrafter"/>
</dbReference>
<evidence type="ECO:0000256" key="2">
    <source>
        <dbReference type="ARBA" id="ARBA00011356"/>
    </source>
</evidence>
<dbReference type="GO" id="GO:0046872">
    <property type="term" value="F:metal ion binding"/>
    <property type="evidence" value="ECO:0007669"/>
    <property type="project" value="UniProtKB-KW"/>
</dbReference>
<evidence type="ECO:0000256" key="7">
    <source>
        <dbReference type="ARBA" id="ARBA00023134"/>
    </source>
</evidence>
<proteinExistence type="inferred from homology"/>
<evidence type="ECO:0000256" key="6">
    <source>
        <dbReference type="ARBA" id="ARBA00022842"/>
    </source>
</evidence>
<name>A0A0K0FWV2_STRVS</name>
<dbReference type="GO" id="GO:0031683">
    <property type="term" value="F:G-protein beta/gamma-subunit complex binding"/>
    <property type="evidence" value="ECO:0007669"/>
    <property type="project" value="InterPro"/>
</dbReference>
<dbReference type="CDD" id="cd00066">
    <property type="entry name" value="G-alpha"/>
    <property type="match status" value="1"/>
</dbReference>
<feature type="binding site" evidence="12">
    <location>
        <position position="48"/>
    </location>
    <ligand>
        <name>Mg(2+)</name>
        <dbReference type="ChEBI" id="CHEBI:18420"/>
    </ligand>
</feature>
<dbReference type="PRINTS" id="PR00318">
    <property type="entry name" value="GPROTEINA"/>
</dbReference>
<evidence type="ECO:0000256" key="11">
    <source>
        <dbReference type="PIRSR" id="PIRSR601019-1"/>
    </source>
</evidence>
<dbReference type="FunFam" id="3.40.50.300:FF:000692">
    <property type="entry name" value="Guanine nucleotide-binding protein subunit alpha"/>
    <property type="match status" value="1"/>
</dbReference>
<keyword evidence="3" id="KW-0519">Myristate</keyword>
<dbReference type="Proteomes" id="UP000035680">
    <property type="component" value="Unassembled WGS sequence"/>
</dbReference>
<dbReference type="PANTHER" id="PTHR10218">
    <property type="entry name" value="GTP-BINDING PROTEIN ALPHA SUBUNIT"/>
    <property type="match status" value="1"/>
</dbReference>
<evidence type="ECO:0000256" key="4">
    <source>
        <dbReference type="ARBA" id="ARBA00022723"/>
    </source>
</evidence>
<dbReference type="WBParaSite" id="SVE_1691100.1">
    <property type="protein sequence ID" value="SVE_1691100.1"/>
    <property type="gene ID" value="SVE_1691100"/>
</dbReference>
<reference evidence="14" key="2">
    <citation type="submission" date="2015-08" db="UniProtKB">
        <authorList>
            <consortium name="WormBaseParasite"/>
        </authorList>
    </citation>
    <scope>IDENTIFICATION</scope>
</reference>
<sequence>MSSVLCCFGQQENELKNSQTRKMVTKDSKNNKKIIKVLLLGSGESGKSTFIKQMVLIHGAGEFSEEEIKEYQNQIYQNIIMAMRILVSAKEKLEIEWENDGNKRYAELIVRLASTDIERTININKFLEVCPKIKKLWNDNGIKETFNKRNRFQLTESCKYFFDNLDRIGTVEYIPTNQDILYCRKASRGITEHFFEIKKIPFMFIDVGGQRSQRQKWFQCFQDITAMLFMVASSEYDQVSYYRIIFFIN</sequence>